<dbReference type="Pfam" id="PF17998">
    <property type="entry name" value="AgI_II_C2"/>
    <property type="match status" value="1"/>
</dbReference>
<keyword evidence="3" id="KW-0964">Secreted</keyword>
<dbReference type="InterPro" id="IPR032300">
    <property type="entry name" value="Antigen_C"/>
</dbReference>
<dbReference type="Gene3D" id="2.60.40.10">
    <property type="entry name" value="Immunoglobulins"/>
    <property type="match status" value="3"/>
</dbReference>
<dbReference type="RefSeq" id="WP_137273909.1">
    <property type="nucleotide sequence ID" value="NZ_JAMWKG010000003.1"/>
</dbReference>
<feature type="region of interest" description="Disordered" evidence="6">
    <location>
        <begin position="1195"/>
        <end position="1239"/>
    </location>
</feature>
<dbReference type="NCBIfam" id="TIGR01167">
    <property type="entry name" value="LPXTG_anchor"/>
    <property type="match status" value="1"/>
</dbReference>
<evidence type="ECO:0000256" key="6">
    <source>
        <dbReference type="SAM" id="MobiDB-lite"/>
    </source>
</evidence>
<dbReference type="NCBIfam" id="TIGR04228">
    <property type="entry name" value="isopep_sspB_C2"/>
    <property type="match status" value="1"/>
</dbReference>
<dbReference type="EMBL" id="SIYF01000093">
    <property type="protein sequence ID" value="TKK89424.1"/>
    <property type="molecule type" value="Genomic_DNA"/>
</dbReference>
<dbReference type="Pfam" id="PF00746">
    <property type="entry name" value="Gram_pos_anchor"/>
    <property type="match status" value="1"/>
</dbReference>
<feature type="domain" description="Adhesin isopeptide-forming adherence" evidence="11">
    <location>
        <begin position="1056"/>
        <end position="1203"/>
    </location>
</feature>
<dbReference type="InterPro" id="IPR013783">
    <property type="entry name" value="Ig-like_fold"/>
</dbReference>
<feature type="domain" description="SpaA-like prealbumin fold" evidence="10">
    <location>
        <begin position="623"/>
        <end position="683"/>
    </location>
</feature>
<feature type="region of interest" description="Disordered" evidence="6">
    <location>
        <begin position="548"/>
        <end position="576"/>
    </location>
</feature>
<evidence type="ECO:0000256" key="2">
    <source>
        <dbReference type="ARBA" id="ARBA00022512"/>
    </source>
</evidence>
<keyword evidence="7" id="KW-1133">Transmembrane helix</keyword>
<proteinExistence type="inferred from homology"/>
<evidence type="ECO:0000259" key="8">
    <source>
        <dbReference type="Pfam" id="PF00746"/>
    </source>
</evidence>
<evidence type="ECO:0000256" key="4">
    <source>
        <dbReference type="ARBA" id="ARBA00022729"/>
    </source>
</evidence>
<feature type="region of interest" description="Disordered" evidence="6">
    <location>
        <begin position="813"/>
        <end position="833"/>
    </location>
</feature>
<evidence type="ECO:0000313" key="12">
    <source>
        <dbReference type="EMBL" id="TKK89424.1"/>
    </source>
</evidence>
<evidence type="ECO:0000313" key="13">
    <source>
        <dbReference type="Proteomes" id="UP000305511"/>
    </source>
</evidence>
<feature type="domain" description="Gram-positive cocci surface proteins LPxTG" evidence="8">
    <location>
        <begin position="1235"/>
        <end position="1272"/>
    </location>
</feature>
<evidence type="ECO:0000259" key="10">
    <source>
        <dbReference type="Pfam" id="PF17802"/>
    </source>
</evidence>
<organism evidence="12 13">
    <name type="scientific">Enterococcus faecalis</name>
    <name type="common">Streptococcus faecalis</name>
    <dbReference type="NCBI Taxonomy" id="1351"/>
    <lineage>
        <taxon>Bacteria</taxon>
        <taxon>Bacillati</taxon>
        <taxon>Bacillota</taxon>
        <taxon>Bacilli</taxon>
        <taxon>Lactobacillales</taxon>
        <taxon>Enterococcaceae</taxon>
        <taxon>Enterococcus</taxon>
    </lineage>
</organism>
<evidence type="ECO:0000259" key="11">
    <source>
        <dbReference type="Pfam" id="PF17998"/>
    </source>
</evidence>
<dbReference type="InterPro" id="IPR019931">
    <property type="entry name" value="LPXTG_anchor"/>
</dbReference>
<feature type="domain" description="SpaA-like prealbumin fold" evidence="10">
    <location>
        <begin position="715"/>
        <end position="796"/>
    </location>
</feature>
<keyword evidence="2" id="KW-0134">Cell wall</keyword>
<keyword evidence="7" id="KW-0812">Transmembrane</keyword>
<sequence length="1278" mass="140802">MKKQSHTHFLKRKKWLYSSLVLGVLVGGVVGSEMIQANNPSITAQAISLPSGVTQVGTIHGVPVVKSTTNNMGSQAFQDIVSSLLGETGYPPYIINEAYWGNDTTLVNGKPLSSIGEAAAQIFGRDGFLPSDLGIEIPVGGRALIRNVGTAINTADGSTIPLSLGITVNGATQPDGTPLDKVVMGAKSQSSVITLAWGSLIRGGENTGGSTEGGGIGGSSSDGTLMQYIDKVSYTLTFINTNTGQALSNDTLMPIKNSDIDANQLAELDGNGAIGYIVSPNTALVQQGNGFRSTSSGAINEDSVHLTENSYVVLKKYNNNLVQYNYEDDLNNHVDIVTGHFGRMPFKINELMGGYISIDKSTLQFGKELWNKNYSFDTLAFDVIDKKGKVLDTIRLDKKGNGKSSYLPVGEYDVVERSSNWSASGQTVRPNMTVKVEAGKTVTVKPQNTAVTASLTIKKKGLESGTDMWNQHYTLAGNEFTVTSLTDGKVYKAVTNEKGEATVKELPLGEYEVEEVKASNGFVNGFKPKKVKFTYKDQHTEVVFGEASGTNPEIKGENTLEKEDTETGKESQGKADMKNAEYQLFYDEDRTGKNPHKKGDPVKWSDIPKAKLLAGEKVTSSMINGKEVNHGDNVVINVDDEKLNVAVGNLALGKYVWREINAPEGYVLDKTEHHFELTKKDDKTQNIVFPTITSKEKVIEAEVTIQKLVETQGESNESGYNGVEFTFTPLEGTKGEPVVVKTGVNPETNEDGFARAKLVYGDYVMKETKGVEGYDKIRDVYIHMETDEEKDLLTISASNHVDFSKPFSKRTFSLSDNQTTENPNGEESVGNVSTDKPIISLSKLTFTNKDPLPPLVPELEPEKDVTKTEGGESINHGDVALSSEFVYALKSSRLSNQRSDDLTEWSILDNYDERYDRYNNRFEVVAMTNFGDIKKGDVLDKKYFTAEDKDGKVNFVATKDFLDVVNANKDKAIQVEIRASFFRHTSADVVYNSFVETINGEKMKSNEVDTKTPKPEPHKFNVVGEKVDLKGDKLLDDDDEMKDRYKDTKTDPYKDEVKNNETFNFNTKAVKKGDTIRYQLWLDTTAFDETSELSVLQMVDDYDEKTVKPDVKQVKVYNAKGEEVTKYFQSEVKDGKLIVRANDFVKATDSQGKEVNVVDTEKIPFGQVYKIEFPVKVKEDVKDKTDIVNVANQEMVDSEGSKTELTTETRVNPVDEKAPAQPKETPKDTPKETLKGELPSTGERVGKVFSIIGAGILSIVGGMWYFKNKKAEETQDKN</sequence>
<gene>
    <name evidence="12" type="ORF">EY666_04485</name>
</gene>
<dbReference type="AlphaFoldDB" id="A0A4U3MLJ7"/>
<comment type="caution">
    <text evidence="12">The sequence shown here is derived from an EMBL/GenBank/DDBJ whole genome shotgun (WGS) entry which is preliminary data.</text>
</comment>
<dbReference type="PANTHER" id="PTHR36108:SF13">
    <property type="entry name" value="COLOSSIN-B-RELATED"/>
    <property type="match status" value="1"/>
</dbReference>
<evidence type="ECO:0000256" key="3">
    <source>
        <dbReference type="ARBA" id="ARBA00022525"/>
    </source>
</evidence>
<dbReference type="Gene3D" id="2.60.40.740">
    <property type="match status" value="2"/>
</dbReference>
<dbReference type="Pfam" id="PF17802">
    <property type="entry name" value="SpaA"/>
    <property type="match status" value="3"/>
</dbReference>
<keyword evidence="5" id="KW-0572">Peptidoglycan-anchor</keyword>
<accession>A0A4U3MLJ7</accession>
<keyword evidence="4" id="KW-0732">Signal</keyword>
<feature type="compositionally biased region" description="Basic and acidic residues" evidence="6">
    <location>
        <begin position="554"/>
        <end position="576"/>
    </location>
</feature>
<keyword evidence="7" id="KW-0472">Membrane</keyword>
<feature type="transmembrane region" description="Helical" evidence="7">
    <location>
        <begin position="1248"/>
        <end position="1266"/>
    </location>
</feature>
<evidence type="ECO:0000256" key="7">
    <source>
        <dbReference type="SAM" id="Phobius"/>
    </source>
</evidence>
<protein>
    <submittedName>
        <fullName evidence="12">LPXTG cell wall anchor domain-containing protein</fullName>
    </submittedName>
</protein>
<name>A0A4U3MLJ7_ENTFL</name>
<dbReference type="SUPFAM" id="SSF49478">
    <property type="entry name" value="Cna protein B-type domain"/>
    <property type="match status" value="1"/>
</dbReference>
<dbReference type="Proteomes" id="UP000305511">
    <property type="component" value="Unassembled WGS sequence"/>
</dbReference>
<dbReference type="InterPro" id="IPR026345">
    <property type="entry name" value="Adh_isopep-form_adh_dom"/>
</dbReference>
<dbReference type="Pfam" id="PF16364">
    <property type="entry name" value="Antigen_C"/>
    <property type="match status" value="1"/>
</dbReference>
<feature type="compositionally biased region" description="Basic and acidic residues" evidence="6">
    <location>
        <begin position="1199"/>
        <end position="1235"/>
    </location>
</feature>
<evidence type="ECO:0000256" key="1">
    <source>
        <dbReference type="ARBA" id="ARBA00007257"/>
    </source>
</evidence>
<comment type="similarity">
    <text evidence="1">Belongs to the serine-aspartate repeat-containing protein (SDr) family.</text>
</comment>
<evidence type="ECO:0000259" key="9">
    <source>
        <dbReference type="Pfam" id="PF16364"/>
    </source>
</evidence>
<reference evidence="12 13" key="1">
    <citation type="submission" date="2019-02" db="EMBL/GenBank/DDBJ databases">
        <title>Bacteria dissemination in different level of health care in South Africa: the effectiveness of infections prevention and control.</title>
        <authorList>
            <person name="Shobo C."/>
            <person name="Amoako D.G."/>
            <person name="Allam M."/>
            <person name="Ismail A."/>
            <person name="Bester L.A."/>
            <person name="Essack S.Y."/>
        </authorList>
    </citation>
    <scope>NUCLEOTIDE SEQUENCE [LARGE SCALE GENOMIC DNA]</scope>
    <source>
        <strain evidence="12 13">2SIL2</strain>
    </source>
</reference>
<feature type="domain" description="SpaA-like prealbumin fold" evidence="10">
    <location>
        <begin position="472"/>
        <end position="543"/>
    </location>
</feature>
<feature type="domain" description="Cell surface antigen C-terminal" evidence="9">
    <location>
        <begin position="860"/>
        <end position="1013"/>
    </location>
</feature>
<dbReference type="InterPro" id="IPR041033">
    <property type="entry name" value="SpaA_PFL_dom_1"/>
</dbReference>
<evidence type="ECO:0000256" key="5">
    <source>
        <dbReference type="ARBA" id="ARBA00023088"/>
    </source>
</evidence>
<dbReference type="PANTHER" id="PTHR36108">
    <property type="entry name" value="COLOSSIN-B-RELATED"/>
    <property type="match status" value="1"/>
</dbReference>